<dbReference type="PANTHER" id="PTHR30154:SF34">
    <property type="entry name" value="TRANSCRIPTIONAL REGULATOR AZLB"/>
    <property type="match status" value="1"/>
</dbReference>
<dbReference type="GO" id="GO:0043565">
    <property type="term" value="F:sequence-specific DNA binding"/>
    <property type="evidence" value="ECO:0007669"/>
    <property type="project" value="TreeGrafter"/>
</dbReference>
<accession>A0AAP2ZB75</accession>
<evidence type="ECO:0000313" key="2">
    <source>
        <dbReference type="Proteomes" id="UP001321047"/>
    </source>
</evidence>
<dbReference type="SUPFAM" id="SSF46785">
    <property type="entry name" value="Winged helix' DNA-binding domain"/>
    <property type="match status" value="1"/>
</dbReference>
<dbReference type="GO" id="GO:0005829">
    <property type="term" value="C:cytosol"/>
    <property type="evidence" value="ECO:0007669"/>
    <property type="project" value="TreeGrafter"/>
</dbReference>
<dbReference type="RefSeq" id="WP_342810328.1">
    <property type="nucleotide sequence ID" value="NZ_JAOPJZ010000027.1"/>
</dbReference>
<dbReference type="InterPro" id="IPR011991">
    <property type="entry name" value="ArsR-like_HTH"/>
</dbReference>
<dbReference type="Pfam" id="PF13412">
    <property type="entry name" value="HTH_24"/>
    <property type="match status" value="1"/>
</dbReference>
<name>A0AAP2ZB75_9EURY</name>
<comment type="caution">
    <text evidence="1">The sequence shown here is derived from an EMBL/GenBank/DDBJ whole genome shotgun (WGS) entry which is preliminary data.</text>
</comment>
<dbReference type="PANTHER" id="PTHR30154">
    <property type="entry name" value="LEUCINE-RESPONSIVE REGULATORY PROTEIN"/>
    <property type="match status" value="1"/>
</dbReference>
<dbReference type="EMBL" id="JAOPJZ010000027">
    <property type="protein sequence ID" value="MCU4754022.1"/>
    <property type="molecule type" value="Genomic_DNA"/>
</dbReference>
<dbReference type="CDD" id="cd00090">
    <property type="entry name" value="HTH_ARSR"/>
    <property type="match status" value="1"/>
</dbReference>
<dbReference type="AlphaFoldDB" id="A0AAP2ZB75"/>
<reference evidence="1 2" key="1">
    <citation type="submission" date="2022-09" db="EMBL/GenBank/DDBJ databases">
        <title>Enrichment on poylsaccharides allowed isolation of novel metabolic and taxonomic groups of Haloarchaea.</title>
        <authorList>
            <person name="Sorokin D.Y."/>
            <person name="Elcheninov A.G."/>
            <person name="Khizhniak T.V."/>
            <person name="Kolganova T.V."/>
            <person name="Kublanov I.V."/>
        </authorList>
    </citation>
    <scope>NUCLEOTIDE SEQUENCE [LARGE SCALE GENOMIC DNA]</scope>
    <source>
        <strain evidence="1 2">AArc-curdl1</strain>
    </source>
</reference>
<proteinExistence type="predicted"/>
<keyword evidence="2" id="KW-1185">Reference proteome</keyword>
<dbReference type="InterPro" id="IPR036388">
    <property type="entry name" value="WH-like_DNA-bd_sf"/>
</dbReference>
<evidence type="ECO:0000313" key="1">
    <source>
        <dbReference type="EMBL" id="MCU4754022.1"/>
    </source>
</evidence>
<dbReference type="GO" id="GO:0043200">
    <property type="term" value="P:response to amino acid"/>
    <property type="evidence" value="ECO:0007669"/>
    <property type="project" value="TreeGrafter"/>
</dbReference>
<gene>
    <name evidence="1" type="ORF">OB919_18910</name>
</gene>
<dbReference type="SMART" id="SM00344">
    <property type="entry name" value="HTH_ASNC"/>
    <property type="match status" value="1"/>
</dbReference>
<organism evidence="1 2">
    <name type="scientific">Natronosalvus hydrolyticus</name>
    <dbReference type="NCBI Taxonomy" id="2979988"/>
    <lineage>
        <taxon>Archaea</taxon>
        <taxon>Methanobacteriati</taxon>
        <taxon>Methanobacteriota</taxon>
        <taxon>Stenosarchaea group</taxon>
        <taxon>Halobacteria</taxon>
        <taxon>Halobacteriales</taxon>
        <taxon>Natrialbaceae</taxon>
        <taxon>Natronosalvus</taxon>
    </lineage>
</organism>
<dbReference type="Proteomes" id="UP001321047">
    <property type="component" value="Unassembled WGS sequence"/>
</dbReference>
<sequence>MSESINEEQRKILQALLEDPRASYGDIAESTDVPKSTVWYTKKRFEDDGLLQTMAFLQLTELENLKVGLVGGAINGDKENVLENVANHPNVWFLVDTIGPHAFTAGVVGEGVNEFQQVIDDLREFGAEGDHYGEVLNISAFGLDPEFVSGLSVD</sequence>
<dbReference type="InterPro" id="IPR036390">
    <property type="entry name" value="WH_DNA-bd_sf"/>
</dbReference>
<protein>
    <submittedName>
        <fullName evidence="1">Winged helix-turn-helix transcriptional regulator</fullName>
    </submittedName>
</protein>
<dbReference type="Gene3D" id="1.10.10.10">
    <property type="entry name" value="Winged helix-like DNA-binding domain superfamily/Winged helix DNA-binding domain"/>
    <property type="match status" value="1"/>
</dbReference>
<dbReference type="InterPro" id="IPR019888">
    <property type="entry name" value="Tscrpt_reg_AsnC-like"/>
</dbReference>